<accession>A0A7U5MRJ5</accession>
<keyword evidence="2" id="KW-0472">Membrane</keyword>
<feature type="region of interest" description="Disordered" evidence="1">
    <location>
        <begin position="544"/>
        <end position="579"/>
    </location>
</feature>
<feature type="transmembrane region" description="Helical" evidence="2">
    <location>
        <begin position="348"/>
        <end position="368"/>
    </location>
</feature>
<sequence length="692" mass="73819">MWVNWVLPPGLTDTDGGKVRFYRLFLDGGWGPGDFIAWITSNILYLPVVIPTAYASQLVAWVVNPAAWLDPIQRMWTSVTSTLLSFISPIILLAAALLGAVLVIAVRSRNSSQTMREASQRVVASGVMYVLILGMLYNPAGSLRNVLTAWVRLLGGTVGESGDSSTTTALTSTPDTHTAIPASGHAPTSDSAVVTDFLRPLTWLLNYGSQLSPECGKAWVKMITPDPHGGIGGKLSCLTADQVQATQSVGLAFVMTLIAWIPVLIYVRFALVVAIAFVTHLTLSILRFAAAGLAAAASVWQDRPIDEFLRFMLSAVANLIVASGIIGIARLGPQFTMAAVSALSDSTLVHFAVLTLVYYMLAAAVWGLEKRFGPIRDWLINNAKSDGDQPYSGAWRWLFPGGLNTKATAIDRMISGMRQSGSQWATQARERFNHMADRPHHTSTSIGTPAGRDGLAPGMIPDSAETKAALGVVNTMRAAANPDPLNEVETSVVQTILSRLKPSNRAPRIQSTPSTSSTATPPSRTNGTVVGAAETFGTVAAVTRRSEPPWGPPTTNTNGNGVGNTTGNNSVPAAHAESSLWRQRLRQETRELMSVNASGDPDLLALAAVRTSRALPEAVSTLGDPRGNALEPPGVRAPLSAHVARILYTELVLRALGWRGEIDANSVLPPAARFFSSGVDESGNWVTQFYGR</sequence>
<feature type="transmembrane region" description="Helical" evidence="2">
    <location>
        <begin position="273"/>
        <end position="296"/>
    </location>
</feature>
<feature type="compositionally biased region" description="Low complexity" evidence="1">
    <location>
        <begin position="511"/>
        <end position="525"/>
    </location>
</feature>
<feature type="transmembrane region" description="Helical" evidence="2">
    <location>
        <begin position="308"/>
        <end position="328"/>
    </location>
</feature>
<feature type="compositionally biased region" description="Low complexity" evidence="1">
    <location>
        <begin position="553"/>
        <end position="572"/>
    </location>
</feature>
<keyword evidence="2" id="KW-1133">Transmembrane helix</keyword>
<feature type="transmembrane region" description="Helical" evidence="2">
    <location>
        <begin position="249"/>
        <end position="267"/>
    </location>
</feature>
<keyword evidence="3" id="KW-0614">Plasmid</keyword>
<dbReference type="EMBL" id="CP015269">
    <property type="protein sequence ID" value="ASL18368.1"/>
    <property type="molecule type" value="Genomic_DNA"/>
</dbReference>
<evidence type="ECO:0008006" key="5">
    <source>
        <dbReference type="Google" id="ProtNLM"/>
    </source>
</evidence>
<feature type="transmembrane region" description="Helical" evidence="2">
    <location>
        <begin position="118"/>
        <end position="137"/>
    </location>
</feature>
<dbReference type="Proteomes" id="UP000198286">
    <property type="component" value="Plasmid unnamed 2"/>
</dbReference>
<dbReference type="AlphaFoldDB" id="A0A7U5MRJ5"/>
<evidence type="ECO:0000313" key="4">
    <source>
        <dbReference type="Proteomes" id="UP000198286"/>
    </source>
</evidence>
<feature type="region of interest" description="Disordered" evidence="1">
    <location>
        <begin position="160"/>
        <end position="188"/>
    </location>
</feature>
<dbReference type="RefSeq" id="WP_089152569.1">
    <property type="nucleotide sequence ID" value="NZ_CP015269.1"/>
</dbReference>
<keyword evidence="2" id="KW-0812">Transmembrane</keyword>
<evidence type="ECO:0000313" key="3">
    <source>
        <dbReference type="EMBL" id="ASL18368.1"/>
    </source>
</evidence>
<protein>
    <recommendedName>
        <fullName evidence="5">Transmembrane protein</fullName>
    </recommendedName>
</protein>
<feature type="region of interest" description="Disordered" evidence="1">
    <location>
        <begin position="499"/>
        <end position="529"/>
    </location>
</feature>
<evidence type="ECO:0000256" key="2">
    <source>
        <dbReference type="SAM" id="Phobius"/>
    </source>
</evidence>
<proteinExistence type="predicted"/>
<evidence type="ECO:0000256" key="1">
    <source>
        <dbReference type="SAM" id="MobiDB-lite"/>
    </source>
</evidence>
<feature type="region of interest" description="Disordered" evidence="1">
    <location>
        <begin position="437"/>
        <end position="456"/>
    </location>
</feature>
<feature type="compositionally biased region" description="Low complexity" evidence="1">
    <location>
        <begin position="161"/>
        <end position="178"/>
    </location>
</feature>
<name>A0A7U5MRJ5_MYCIT</name>
<geneLocation type="plasmid" evidence="3 4">
    <name>unnamed 2</name>
</geneLocation>
<feature type="transmembrane region" description="Helical" evidence="2">
    <location>
        <begin position="35"/>
        <end position="63"/>
    </location>
</feature>
<organism evidence="3 4">
    <name type="scientific">Mycobacterium intracellulare subsp. chimaera</name>
    <dbReference type="NCBI Taxonomy" id="222805"/>
    <lineage>
        <taxon>Bacteria</taxon>
        <taxon>Bacillati</taxon>
        <taxon>Actinomycetota</taxon>
        <taxon>Actinomycetes</taxon>
        <taxon>Mycobacteriales</taxon>
        <taxon>Mycobacteriaceae</taxon>
        <taxon>Mycobacterium</taxon>
        <taxon>Mycobacterium avium complex (MAC)</taxon>
    </lineage>
</organism>
<feature type="transmembrane region" description="Helical" evidence="2">
    <location>
        <begin position="83"/>
        <end position="106"/>
    </location>
</feature>
<reference evidence="3 4" key="1">
    <citation type="journal article" date="2017" name="Lancet Infect. Dis.">
        <title>Global outbreak of severe Mycobacterium chimaera disease after cardiac surgery: a molecular epidemiological study.</title>
        <authorList>
            <person name="van Ingen J."/>
            <person name="Kohl T."/>
            <person name="Kranzer K."/>
            <person name="Hasse B."/>
            <person name="Keller P."/>
            <person name="Szafranska A."/>
            <person name="Hillemann D."/>
            <person name="Chand M."/>
            <person name="Schreiber P."/>
            <person name="Sommerstein R."/>
            <person name="Berger C."/>
            <person name="Genoni M."/>
            <person name="Ruegg C."/>
            <person name="Troillet N."/>
            <person name="Widmer A.F."/>
            <person name="Becker S.L."/>
            <person name="Herrmann M."/>
            <person name="Eckmanns T."/>
            <person name="Haller S."/>
            <person name="Hoeller C."/>
            <person name="Debast S.B."/>
            <person name="Wolfhagen M.J."/>
            <person name="Hopman J."/>
            <person name="Kluytmans J."/>
            <person name="Langelaar M."/>
            <person name="Notermans D.W."/>
            <person name="ten Oever J."/>
            <person name="van den Barselaar P."/>
            <person name="Vonk A.B.A."/>
            <person name="Vos M.C."/>
            <person name="Ahmed N."/>
            <person name="Brown T."/>
            <person name="Crook D."/>
            <person name="Lamagni T."/>
            <person name="Phin N."/>
            <person name="Smith E.G."/>
            <person name="Zambon M."/>
            <person name="Serr A."/>
            <person name="Goetting T."/>
            <person name="Ebner W."/>
            <person name="Thuermer A."/>
            <person name="Utpatel C."/>
            <person name="Sproer C."/>
            <person name="Bunk B."/>
            <person name="Nubel U."/>
            <person name="Bloemberg G."/>
            <person name="Bottger E."/>
            <person name="Niemann S."/>
            <person name="Wagner D."/>
            <person name="Sax H."/>
        </authorList>
    </citation>
    <scope>NUCLEOTIDE SEQUENCE [LARGE SCALE GENOMIC DNA]</scope>
    <source>
        <strain evidence="3 4">ZUERICH-2</strain>
        <plasmid evidence="3 4">unnamed 2</plasmid>
    </source>
</reference>
<gene>
    <name evidence="3" type="ORF">MYCOZU2_06023</name>
</gene>